<organism evidence="11">
    <name type="scientific">Acididesulfobacillus acetoxydans</name>
    <dbReference type="NCBI Taxonomy" id="1561005"/>
    <lineage>
        <taxon>Bacteria</taxon>
        <taxon>Bacillati</taxon>
        <taxon>Bacillota</taxon>
        <taxon>Clostridia</taxon>
        <taxon>Eubacteriales</taxon>
        <taxon>Peptococcaceae</taxon>
        <taxon>Acididesulfobacillus</taxon>
    </lineage>
</organism>
<comment type="similarity">
    <text evidence="7 10">Belongs to the fluoride channel Fluc/FEX (TC 1.A.43) family.</text>
</comment>
<accession>A0A8S0WFX8</accession>
<evidence type="ECO:0000256" key="6">
    <source>
        <dbReference type="ARBA" id="ARBA00023303"/>
    </source>
</evidence>
<keyword evidence="10" id="KW-0406">Ion transport</keyword>
<dbReference type="RefSeq" id="WP_240984960.1">
    <property type="nucleotide sequence ID" value="NZ_CDGJ01000096.1"/>
</dbReference>
<feature type="transmembrane region" description="Helical" evidence="10">
    <location>
        <begin position="100"/>
        <end position="121"/>
    </location>
</feature>
<dbReference type="KEGG" id="aacx:DEACI_2099"/>
<gene>
    <name evidence="10" type="primary">fluC</name>
    <name evidence="10" type="synonym">crcB</name>
    <name evidence="11" type="ORF">DEACI_2099</name>
    <name evidence="12" type="ORF">DEACI_3344</name>
</gene>
<reference evidence="12" key="1">
    <citation type="submission" date="2014-11" db="EMBL/GenBank/DDBJ databases">
        <authorList>
            <person name="Hornung B.V."/>
        </authorList>
    </citation>
    <scope>NUCLEOTIDE SEQUENCE</scope>
    <source>
        <strain evidence="12">INE</strain>
    </source>
</reference>
<keyword evidence="4 10" id="KW-1133">Transmembrane helix</keyword>
<sequence length="124" mass="13074">MLNILAIALGGALGAVSRYGLGLFVSNRWNQSFPLGTFIINISGAFLLGFLNVLFIERLTVSPAMRLGIGIGFIGAYTTFSTFSFEVITLLENGSFFTAALYTVLSIAVGFVGTALGVGLARLI</sequence>
<dbReference type="Pfam" id="PF02537">
    <property type="entry name" value="CRCB"/>
    <property type="match status" value="1"/>
</dbReference>
<dbReference type="Proteomes" id="UP001071230">
    <property type="component" value="Unassembled WGS sequence"/>
</dbReference>
<dbReference type="AlphaFoldDB" id="A0A8S0WFX8"/>
<dbReference type="EMBL" id="LR746496">
    <property type="protein sequence ID" value="CAA7601432.1"/>
    <property type="molecule type" value="Genomic_DNA"/>
</dbReference>
<dbReference type="GO" id="GO:0140114">
    <property type="term" value="P:cellular detoxification of fluoride"/>
    <property type="evidence" value="ECO:0007669"/>
    <property type="project" value="UniProtKB-UniRule"/>
</dbReference>
<evidence type="ECO:0000313" key="13">
    <source>
        <dbReference type="Proteomes" id="UP001071230"/>
    </source>
</evidence>
<feature type="transmembrane region" description="Helical" evidence="10">
    <location>
        <begin position="34"/>
        <end position="55"/>
    </location>
</feature>
<evidence type="ECO:0000256" key="10">
    <source>
        <dbReference type="HAMAP-Rule" id="MF_00454"/>
    </source>
</evidence>
<dbReference type="GO" id="GO:0005886">
    <property type="term" value="C:plasma membrane"/>
    <property type="evidence" value="ECO:0007669"/>
    <property type="project" value="UniProtKB-SubCell"/>
</dbReference>
<dbReference type="PANTHER" id="PTHR28259:SF1">
    <property type="entry name" value="FLUORIDE EXPORT PROTEIN 1-RELATED"/>
    <property type="match status" value="1"/>
</dbReference>
<name>A0A8S0WFX8_9FIRM</name>
<keyword evidence="5 10" id="KW-0472">Membrane</keyword>
<evidence type="ECO:0000256" key="8">
    <source>
        <dbReference type="ARBA" id="ARBA00035585"/>
    </source>
</evidence>
<comment type="catalytic activity">
    <reaction evidence="8">
        <text>fluoride(in) = fluoride(out)</text>
        <dbReference type="Rhea" id="RHEA:76159"/>
        <dbReference type="ChEBI" id="CHEBI:17051"/>
    </reaction>
    <physiologicalReaction direction="left-to-right" evidence="8">
        <dbReference type="Rhea" id="RHEA:76160"/>
    </physiologicalReaction>
</comment>
<dbReference type="PANTHER" id="PTHR28259">
    <property type="entry name" value="FLUORIDE EXPORT PROTEIN 1-RELATED"/>
    <property type="match status" value="1"/>
</dbReference>
<keyword evidence="3 10" id="KW-0812">Transmembrane</keyword>
<feature type="binding site" evidence="10">
    <location>
        <position position="78"/>
    </location>
    <ligand>
        <name>Na(+)</name>
        <dbReference type="ChEBI" id="CHEBI:29101"/>
        <note>structural</note>
    </ligand>
</feature>
<dbReference type="InterPro" id="IPR003691">
    <property type="entry name" value="FluC"/>
</dbReference>
<dbReference type="Proteomes" id="UP000836597">
    <property type="component" value="Chromosome"/>
</dbReference>
<keyword evidence="13" id="KW-1185">Reference proteome</keyword>
<keyword evidence="10" id="KW-0915">Sodium</keyword>
<reference evidence="11" key="2">
    <citation type="submission" date="2020-01" db="EMBL/GenBank/DDBJ databases">
        <authorList>
            <person name="Hornung B."/>
        </authorList>
    </citation>
    <scope>NUCLEOTIDE SEQUENCE</scope>
    <source>
        <strain evidence="11">PacBioINE</strain>
    </source>
</reference>
<keyword evidence="10" id="KW-0479">Metal-binding</keyword>
<dbReference type="EMBL" id="CDGJ01000096">
    <property type="protein sequence ID" value="CEJ08863.1"/>
    <property type="molecule type" value="Genomic_DNA"/>
</dbReference>
<dbReference type="HAMAP" id="MF_00454">
    <property type="entry name" value="FluC"/>
    <property type="match status" value="1"/>
</dbReference>
<evidence type="ECO:0000256" key="7">
    <source>
        <dbReference type="ARBA" id="ARBA00035120"/>
    </source>
</evidence>
<proteinExistence type="inferred from homology"/>
<keyword evidence="10" id="KW-0813">Transport</keyword>
<evidence type="ECO:0000256" key="5">
    <source>
        <dbReference type="ARBA" id="ARBA00023136"/>
    </source>
</evidence>
<feature type="transmembrane region" description="Helical" evidence="10">
    <location>
        <begin position="67"/>
        <end position="88"/>
    </location>
</feature>
<evidence type="ECO:0000256" key="2">
    <source>
        <dbReference type="ARBA" id="ARBA00022475"/>
    </source>
</evidence>
<evidence type="ECO:0000313" key="12">
    <source>
        <dbReference type="EMBL" id="CEJ08863.1"/>
    </source>
</evidence>
<keyword evidence="2 10" id="KW-1003">Cell membrane</keyword>
<feature type="binding site" evidence="10">
    <location>
        <position position="75"/>
    </location>
    <ligand>
        <name>Na(+)</name>
        <dbReference type="ChEBI" id="CHEBI:29101"/>
        <note>structural</note>
    </ligand>
</feature>
<dbReference type="GO" id="GO:0046872">
    <property type="term" value="F:metal ion binding"/>
    <property type="evidence" value="ECO:0007669"/>
    <property type="project" value="UniProtKB-KW"/>
</dbReference>
<evidence type="ECO:0000256" key="1">
    <source>
        <dbReference type="ARBA" id="ARBA00004651"/>
    </source>
</evidence>
<keyword evidence="6 10" id="KW-0407">Ion channel</keyword>
<comment type="subcellular location">
    <subcellularLocation>
        <location evidence="1 10">Cell membrane</location>
        <topology evidence="1 10">Multi-pass membrane protein</topology>
    </subcellularLocation>
</comment>
<comment type="function">
    <text evidence="9 10">Fluoride-specific ion channel. Important for reducing fluoride concentration in the cell, thus reducing its toxicity.</text>
</comment>
<evidence type="ECO:0000256" key="9">
    <source>
        <dbReference type="ARBA" id="ARBA00049940"/>
    </source>
</evidence>
<evidence type="ECO:0000256" key="3">
    <source>
        <dbReference type="ARBA" id="ARBA00022692"/>
    </source>
</evidence>
<comment type="activity regulation">
    <text evidence="10">Na(+) is not transported, but it plays an essential structural role and its presence is essential for fluoride channel function.</text>
</comment>
<protein>
    <recommendedName>
        <fullName evidence="10">Fluoride-specific ion channel FluC</fullName>
    </recommendedName>
</protein>
<evidence type="ECO:0000256" key="4">
    <source>
        <dbReference type="ARBA" id="ARBA00022989"/>
    </source>
</evidence>
<dbReference type="NCBIfam" id="TIGR00494">
    <property type="entry name" value="crcB"/>
    <property type="match status" value="1"/>
</dbReference>
<dbReference type="GO" id="GO:0062054">
    <property type="term" value="F:fluoride channel activity"/>
    <property type="evidence" value="ECO:0007669"/>
    <property type="project" value="UniProtKB-UniRule"/>
</dbReference>
<evidence type="ECO:0000313" key="11">
    <source>
        <dbReference type="EMBL" id="CAA7601432.1"/>
    </source>
</evidence>